<evidence type="ECO:0000256" key="1">
    <source>
        <dbReference type="ARBA" id="ARBA00022723"/>
    </source>
</evidence>
<dbReference type="GO" id="GO:0046872">
    <property type="term" value="F:metal ion binding"/>
    <property type="evidence" value="ECO:0007669"/>
    <property type="project" value="UniProtKB-KW"/>
</dbReference>
<dbReference type="PROSITE" id="PS51819">
    <property type="entry name" value="VOC"/>
    <property type="match status" value="1"/>
</dbReference>
<evidence type="ECO:0000259" key="2">
    <source>
        <dbReference type="PROSITE" id="PS51819"/>
    </source>
</evidence>
<dbReference type="GO" id="GO:0046491">
    <property type="term" value="P:L-methylmalonyl-CoA metabolic process"/>
    <property type="evidence" value="ECO:0007669"/>
    <property type="project" value="TreeGrafter"/>
</dbReference>
<dbReference type="EMBL" id="UINC01092285">
    <property type="protein sequence ID" value="SVC45734.1"/>
    <property type="molecule type" value="Genomic_DNA"/>
</dbReference>
<dbReference type="AlphaFoldDB" id="A0A382M9Q6"/>
<dbReference type="InterPro" id="IPR037523">
    <property type="entry name" value="VOC_core"/>
</dbReference>
<dbReference type="CDD" id="cd06587">
    <property type="entry name" value="VOC"/>
    <property type="match status" value="1"/>
</dbReference>
<dbReference type="PANTHER" id="PTHR43048">
    <property type="entry name" value="METHYLMALONYL-COA EPIMERASE"/>
    <property type="match status" value="1"/>
</dbReference>
<dbReference type="SUPFAM" id="SSF54593">
    <property type="entry name" value="Glyoxalase/Bleomycin resistance protein/Dihydroxybiphenyl dioxygenase"/>
    <property type="match status" value="1"/>
</dbReference>
<dbReference type="Gene3D" id="3.10.180.10">
    <property type="entry name" value="2,3-Dihydroxybiphenyl 1,2-Dioxygenase, domain 1"/>
    <property type="match status" value="1"/>
</dbReference>
<name>A0A382M9Q6_9ZZZZ</name>
<dbReference type="InterPro" id="IPR029068">
    <property type="entry name" value="Glyas_Bleomycin-R_OHBP_Dase"/>
</dbReference>
<dbReference type="Pfam" id="PF00903">
    <property type="entry name" value="Glyoxalase"/>
    <property type="match status" value="1"/>
</dbReference>
<accession>A0A382M9Q6</accession>
<proteinExistence type="predicted"/>
<feature type="domain" description="VOC" evidence="2">
    <location>
        <begin position="5"/>
        <end position="129"/>
    </location>
</feature>
<evidence type="ECO:0000313" key="3">
    <source>
        <dbReference type="EMBL" id="SVC45734.1"/>
    </source>
</evidence>
<reference evidence="3" key="1">
    <citation type="submission" date="2018-05" db="EMBL/GenBank/DDBJ databases">
        <authorList>
            <person name="Lanie J.A."/>
            <person name="Ng W.-L."/>
            <person name="Kazmierczak K.M."/>
            <person name="Andrzejewski T.M."/>
            <person name="Davidsen T.M."/>
            <person name="Wayne K.J."/>
            <person name="Tettelin H."/>
            <person name="Glass J.I."/>
            <person name="Rusch D."/>
            <person name="Podicherti R."/>
            <person name="Tsui H.-C.T."/>
            <person name="Winkler M.E."/>
        </authorList>
    </citation>
    <scope>NUCLEOTIDE SEQUENCE</scope>
</reference>
<protein>
    <recommendedName>
        <fullName evidence="2">VOC domain-containing protein</fullName>
    </recommendedName>
</protein>
<gene>
    <name evidence="3" type="ORF">METZ01_LOCUS298588</name>
</gene>
<organism evidence="3">
    <name type="scientific">marine metagenome</name>
    <dbReference type="NCBI Taxonomy" id="408172"/>
    <lineage>
        <taxon>unclassified sequences</taxon>
        <taxon>metagenomes</taxon>
        <taxon>ecological metagenomes</taxon>
    </lineage>
</organism>
<dbReference type="GO" id="GO:0004493">
    <property type="term" value="F:methylmalonyl-CoA epimerase activity"/>
    <property type="evidence" value="ECO:0007669"/>
    <property type="project" value="TreeGrafter"/>
</dbReference>
<dbReference type="PANTHER" id="PTHR43048:SF5">
    <property type="entry name" value="BLR5325 PROTEIN"/>
    <property type="match status" value="1"/>
</dbReference>
<dbReference type="InterPro" id="IPR004360">
    <property type="entry name" value="Glyas_Fos-R_dOase_dom"/>
</dbReference>
<sequence length="131" mass="14464">MMSHKFNHVHLKAADPEKTANWYVEAFGFTIVNDSVRVYGDRFIRCQTADGVVVNISGARTDEQMAGGNANAHWGLEHFGIEVGDMEAEISRLESLGAKLLEGPIDAQSGLRIAFIQAPDDVRIELLQLPR</sequence>
<dbReference type="InterPro" id="IPR051785">
    <property type="entry name" value="MMCE/EMCE_epimerase"/>
</dbReference>
<keyword evidence="1" id="KW-0479">Metal-binding</keyword>